<evidence type="ECO:0000256" key="2">
    <source>
        <dbReference type="ARBA" id="ARBA00022723"/>
    </source>
</evidence>
<feature type="transmembrane region" description="Helical" evidence="5">
    <location>
        <begin position="12"/>
        <end position="29"/>
    </location>
</feature>
<keyword evidence="5" id="KW-0472">Membrane</keyword>
<evidence type="ECO:0000256" key="5">
    <source>
        <dbReference type="SAM" id="Phobius"/>
    </source>
</evidence>
<keyword evidence="8" id="KW-1185">Reference proteome</keyword>
<evidence type="ECO:0000256" key="3">
    <source>
        <dbReference type="ARBA" id="ARBA00023004"/>
    </source>
</evidence>
<dbReference type="InterPro" id="IPR036909">
    <property type="entry name" value="Cyt_c-like_dom_sf"/>
</dbReference>
<keyword evidence="2 4" id="KW-0479">Metal-binding</keyword>
<keyword evidence="5" id="KW-0812">Transmembrane</keyword>
<gene>
    <name evidence="7" type="ORF">B0E33_17475</name>
</gene>
<dbReference type="SUPFAM" id="SSF46626">
    <property type="entry name" value="Cytochrome c"/>
    <property type="match status" value="1"/>
</dbReference>
<keyword evidence="5" id="KW-1133">Transmembrane helix</keyword>
<evidence type="ECO:0000256" key="4">
    <source>
        <dbReference type="PROSITE-ProRule" id="PRU00433"/>
    </source>
</evidence>
<evidence type="ECO:0000259" key="6">
    <source>
        <dbReference type="PROSITE" id="PS51007"/>
    </source>
</evidence>
<reference evidence="7 8" key="1">
    <citation type="submission" date="2017-02" db="EMBL/GenBank/DDBJ databases">
        <authorList>
            <person name="Jeong S."/>
        </authorList>
    </citation>
    <scope>NUCLEOTIDE SEQUENCE [LARGE SCALE GENOMIC DNA]</scope>
    <source>
        <strain evidence="7 8">RMAR6-6</strain>
    </source>
</reference>
<organism evidence="7 8">
    <name type="scientific">Roseibium algicola</name>
    <dbReference type="NCBI Taxonomy" id="2857014"/>
    <lineage>
        <taxon>Bacteria</taxon>
        <taxon>Pseudomonadati</taxon>
        <taxon>Pseudomonadota</taxon>
        <taxon>Alphaproteobacteria</taxon>
        <taxon>Hyphomicrobiales</taxon>
        <taxon>Stappiaceae</taxon>
        <taxon>Roseibium</taxon>
    </lineage>
</organism>
<dbReference type="PROSITE" id="PS51007">
    <property type="entry name" value="CYTC"/>
    <property type="match status" value="1"/>
</dbReference>
<sequence length="263" mass="28876">MASNVREERVGCRALIFLAVALSAGILFHKPGIAQSRSFRMGVPNAIAETGFLQYLLPRFSLKTGIRIEIVGDTESSELSLSEGTSGVAVFSGLGKTWFLMTHEETNEHAIRFRDWLTGDIGRRTVDAFEEDGKQVFTAALEQVEDDGPVVLSGDAIRGEELAVLHCGRCHMVNEATRLTTIGSSPSFAVMRSFSDWQMRFEAFFALNPHPAFTVIDGVTEPFDISRPSPIVPVQMTLEELEAILAFVSRIPPADLGAPIQYQ</sequence>
<evidence type="ECO:0000313" key="8">
    <source>
        <dbReference type="Proteomes" id="UP000188174"/>
    </source>
</evidence>
<dbReference type="Proteomes" id="UP000188174">
    <property type="component" value="Chromosome"/>
</dbReference>
<dbReference type="EMBL" id="CP019630">
    <property type="protein sequence ID" value="AQQ07481.1"/>
    <property type="molecule type" value="Genomic_DNA"/>
</dbReference>
<accession>A0ABN4X3D5</accession>
<evidence type="ECO:0000256" key="1">
    <source>
        <dbReference type="ARBA" id="ARBA00022617"/>
    </source>
</evidence>
<evidence type="ECO:0000313" key="7">
    <source>
        <dbReference type="EMBL" id="AQQ07481.1"/>
    </source>
</evidence>
<keyword evidence="3 4" id="KW-0408">Iron</keyword>
<proteinExistence type="predicted"/>
<dbReference type="InterPro" id="IPR009056">
    <property type="entry name" value="Cyt_c-like_dom"/>
</dbReference>
<feature type="domain" description="Cytochrome c" evidence="6">
    <location>
        <begin position="154"/>
        <end position="252"/>
    </location>
</feature>
<protein>
    <recommendedName>
        <fullName evidence="6">Cytochrome c domain-containing protein</fullName>
    </recommendedName>
</protein>
<name>A0ABN4X3D5_9HYPH</name>
<keyword evidence="1 4" id="KW-0349">Heme</keyword>